<comment type="caution">
    <text evidence="2">The sequence shown here is derived from an EMBL/GenBank/DDBJ whole genome shotgun (WGS) entry which is preliminary data.</text>
</comment>
<sequence length="186" mass="20253">MALSFFRALNPVSDKSGIQYSLAHGNDCQGKEMLDASVWESIRNAFMKDLGYIEALQATFDILVGEHYDLTLKGKDNQKGGAKGILDFFILPLVARKLIADTLLKERDNSDFVNALAWLIAIPIEMVRFGAGIVLTLLLAPVVAIVHSLRACGDALIEAGTYKGLGGSGFRYDELEGAEIVRLSSF</sequence>
<keyword evidence="1" id="KW-0472">Membrane</keyword>
<gene>
    <name evidence="2" type="ORF">Ldro_1317</name>
</gene>
<proteinExistence type="predicted"/>
<dbReference type="EMBL" id="LNXY01000020">
    <property type="protein sequence ID" value="KTC87698.1"/>
    <property type="molecule type" value="Genomic_DNA"/>
</dbReference>
<protein>
    <submittedName>
        <fullName evidence="2">Uncharacterized protein</fullName>
    </submittedName>
</protein>
<evidence type="ECO:0000256" key="1">
    <source>
        <dbReference type="SAM" id="Phobius"/>
    </source>
</evidence>
<dbReference type="Proteomes" id="UP000054736">
    <property type="component" value="Unassembled WGS sequence"/>
</dbReference>
<name>A0A0W0SWF6_9GAMM</name>
<keyword evidence="1" id="KW-0812">Transmembrane</keyword>
<dbReference type="AlphaFoldDB" id="A0A0W0SWF6"/>
<feature type="transmembrane region" description="Helical" evidence="1">
    <location>
        <begin position="116"/>
        <end position="140"/>
    </location>
</feature>
<dbReference type="RefSeq" id="WP_058495615.1">
    <property type="nucleotide sequence ID" value="NZ_CAAAIU010000002.1"/>
</dbReference>
<evidence type="ECO:0000313" key="3">
    <source>
        <dbReference type="Proteomes" id="UP000054736"/>
    </source>
</evidence>
<keyword evidence="1" id="KW-1133">Transmembrane helix</keyword>
<reference evidence="2 3" key="1">
    <citation type="submission" date="2015-11" db="EMBL/GenBank/DDBJ databases">
        <title>Genomic analysis of 38 Legionella species identifies large and diverse effector repertoires.</title>
        <authorList>
            <person name="Burstein D."/>
            <person name="Amaro F."/>
            <person name="Zusman T."/>
            <person name="Lifshitz Z."/>
            <person name="Cohen O."/>
            <person name="Gilbert J.A."/>
            <person name="Pupko T."/>
            <person name="Shuman H.A."/>
            <person name="Segal G."/>
        </authorList>
    </citation>
    <scope>NUCLEOTIDE SEQUENCE [LARGE SCALE GENOMIC DNA]</scope>
    <source>
        <strain evidence="2 3">ATCC 700990</strain>
    </source>
</reference>
<evidence type="ECO:0000313" key="2">
    <source>
        <dbReference type="EMBL" id="KTC87698.1"/>
    </source>
</evidence>
<organism evidence="2 3">
    <name type="scientific">Legionella drozanskii LLAP-1</name>
    <dbReference type="NCBI Taxonomy" id="1212489"/>
    <lineage>
        <taxon>Bacteria</taxon>
        <taxon>Pseudomonadati</taxon>
        <taxon>Pseudomonadota</taxon>
        <taxon>Gammaproteobacteria</taxon>
        <taxon>Legionellales</taxon>
        <taxon>Legionellaceae</taxon>
        <taxon>Legionella</taxon>
    </lineage>
</organism>
<accession>A0A0W0SWF6</accession>
<keyword evidence="3" id="KW-1185">Reference proteome</keyword>
<dbReference type="OrthoDB" id="5653487at2"/>
<dbReference type="PATRIC" id="fig|1212489.4.peg.1388"/>